<reference evidence="2" key="1">
    <citation type="journal article" date="2020" name="Stud. Mycol.">
        <title>101 Dothideomycetes genomes: a test case for predicting lifestyles and emergence of pathogens.</title>
        <authorList>
            <person name="Haridas S."/>
            <person name="Albert R."/>
            <person name="Binder M."/>
            <person name="Bloem J."/>
            <person name="Labutti K."/>
            <person name="Salamov A."/>
            <person name="Andreopoulos B."/>
            <person name="Baker S."/>
            <person name="Barry K."/>
            <person name="Bills G."/>
            <person name="Bluhm B."/>
            <person name="Cannon C."/>
            <person name="Castanera R."/>
            <person name="Culley D."/>
            <person name="Daum C."/>
            <person name="Ezra D."/>
            <person name="Gonzalez J."/>
            <person name="Henrissat B."/>
            <person name="Kuo A."/>
            <person name="Liang C."/>
            <person name="Lipzen A."/>
            <person name="Lutzoni F."/>
            <person name="Magnuson J."/>
            <person name="Mondo S."/>
            <person name="Nolan M."/>
            <person name="Ohm R."/>
            <person name="Pangilinan J."/>
            <person name="Park H.-J."/>
            <person name="Ramirez L."/>
            <person name="Alfaro M."/>
            <person name="Sun H."/>
            <person name="Tritt A."/>
            <person name="Yoshinaga Y."/>
            <person name="Zwiers L.-H."/>
            <person name="Turgeon B."/>
            <person name="Goodwin S."/>
            <person name="Spatafora J."/>
            <person name="Crous P."/>
            <person name="Grigoriev I."/>
        </authorList>
    </citation>
    <scope>NUCLEOTIDE SEQUENCE</scope>
    <source>
        <strain evidence="2">CBS 107.79</strain>
    </source>
</reference>
<feature type="domain" description="Heterokaryon incompatibility" evidence="1">
    <location>
        <begin position="29"/>
        <end position="143"/>
    </location>
</feature>
<organism evidence="2 3">
    <name type="scientific">Bimuria novae-zelandiae CBS 107.79</name>
    <dbReference type="NCBI Taxonomy" id="1447943"/>
    <lineage>
        <taxon>Eukaryota</taxon>
        <taxon>Fungi</taxon>
        <taxon>Dikarya</taxon>
        <taxon>Ascomycota</taxon>
        <taxon>Pezizomycotina</taxon>
        <taxon>Dothideomycetes</taxon>
        <taxon>Pleosporomycetidae</taxon>
        <taxon>Pleosporales</taxon>
        <taxon>Massarineae</taxon>
        <taxon>Didymosphaeriaceae</taxon>
        <taxon>Bimuria</taxon>
    </lineage>
</organism>
<dbReference type="EMBL" id="ML976661">
    <property type="protein sequence ID" value="KAF1977992.1"/>
    <property type="molecule type" value="Genomic_DNA"/>
</dbReference>
<dbReference type="OrthoDB" id="5347061at2759"/>
<dbReference type="Pfam" id="PF06985">
    <property type="entry name" value="HET"/>
    <property type="match status" value="1"/>
</dbReference>
<dbReference type="PANTHER" id="PTHR33112:SF10">
    <property type="entry name" value="TOL"/>
    <property type="match status" value="1"/>
</dbReference>
<keyword evidence="3" id="KW-1185">Reference proteome</keyword>
<accession>A0A6A5VQP1</accession>
<evidence type="ECO:0000313" key="2">
    <source>
        <dbReference type="EMBL" id="KAF1977992.1"/>
    </source>
</evidence>
<name>A0A6A5VQP1_9PLEO</name>
<dbReference type="Proteomes" id="UP000800036">
    <property type="component" value="Unassembled WGS sequence"/>
</dbReference>
<evidence type="ECO:0000313" key="3">
    <source>
        <dbReference type="Proteomes" id="UP000800036"/>
    </source>
</evidence>
<dbReference type="AlphaFoldDB" id="A0A6A5VQP1"/>
<gene>
    <name evidence="2" type="ORF">BU23DRAFT_564288</name>
</gene>
<protein>
    <submittedName>
        <fullName evidence="2">HET-domain-containing protein</fullName>
    </submittedName>
</protein>
<proteinExistence type="predicted"/>
<dbReference type="InterPro" id="IPR010730">
    <property type="entry name" value="HET"/>
</dbReference>
<dbReference type="PANTHER" id="PTHR33112">
    <property type="entry name" value="DOMAIN PROTEIN, PUTATIVE-RELATED"/>
    <property type="match status" value="1"/>
</dbReference>
<sequence>MPTRLLRIAGDLNSPSVTLVECNGMRGIYRALNYCWGPPDKRPLAIKIENIRQHLSVIPFEKLPRTFRDAELLVRSLEIGFLWIDSLCIIQDDKDEWTSEAQKMSMIYSNAVLVIAAAGARDSTEGLFIADRPLAKSYFARERSTKLQGLGFQEWRLARRLVFFMPGGLSWRCNKISEDERGNNSRFYPIWVRNSNWYKLLEEYTSKELTYPTDRLHAIRGIVTAADDNRLACFSYENGMWSDQMLEQVLWTRVEPARTPKFSETTYAELGRY</sequence>
<evidence type="ECO:0000259" key="1">
    <source>
        <dbReference type="Pfam" id="PF06985"/>
    </source>
</evidence>